<dbReference type="Gene3D" id="3.50.50.60">
    <property type="entry name" value="FAD/NAD(P)-binding domain"/>
    <property type="match status" value="1"/>
</dbReference>
<dbReference type="GeneID" id="37179671"/>
<dbReference type="Gene3D" id="3.30.70.1990">
    <property type="match status" value="1"/>
</dbReference>
<protein>
    <submittedName>
        <fullName evidence="1">Putative FAD dependent oxidoreductase</fullName>
    </submittedName>
</protein>
<dbReference type="OrthoDB" id="68575at2759"/>
<dbReference type="RefSeq" id="XP_025525546.1">
    <property type="nucleotide sequence ID" value="XM_025675978.1"/>
</dbReference>
<dbReference type="SUPFAM" id="SSF51905">
    <property type="entry name" value="FAD/NAD(P)-binding domain"/>
    <property type="match status" value="1"/>
</dbReference>
<dbReference type="Pfam" id="PF13450">
    <property type="entry name" value="NAD_binding_8"/>
    <property type="match status" value="1"/>
</dbReference>
<dbReference type="Gene3D" id="1.10.405.20">
    <property type="match status" value="1"/>
</dbReference>
<name>A0A8T8WW50_ASPJA</name>
<dbReference type="EMBL" id="KZ824812">
    <property type="protein sequence ID" value="RAH79652.1"/>
    <property type="molecule type" value="Genomic_DNA"/>
</dbReference>
<accession>A0A8T8WW50</accession>
<evidence type="ECO:0000313" key="1">
    <source>
        <dbReference type="EMBL" id="RAH79652.1"/>
    </source>
</evidence>
<dbReference type="InterPro" id="IPR036188">
    <property type="entry name" value="FAD/NAD-bd_sf"/>
</dbReference>
<keyword evidence="2" id="KW-1185">Reference proteome</keyword>
<reference evidence="1 2" key="1">
    <citation type="submission" date="2018-02" db="EMBL/GenBank/DDBJ databases">
        <title>The genomes of Aspergillus section Nigri reveals drivers in fungal speciation.</title>
        <authorList>
            <consortium name="DOE Joint Genome Institute"/>
            <person name="Vesth T.C."/>
            <person name="Nybo J."/>
            <person name="Theobald S."/>
            <person name="Brandl J."/>
            <person name="Frisvad J.C."/>
            <person name="Nielsen K.F."/>
            <person name="Lyhne E.K."/>
            <person name="Kogle M.E."/>
            <person name="Kuo A."/>
            <person name="Riley R."/>
            <person name="Clum A."/>
            <person name="Nolan M."/>
            <person name="Lipzen A."/>
            <person name="Salamov A."/>
            <person name="Henrissat B."/>
            <person name="Wiebenga A."/>
            <person name="De vries R.P."/>
            <person name="Grigoriev I.V."/>
            <person name="Mortensen U.H."/>
            <person name="Andersen M.R."/>
            <person name="Baker S.E."/>
        </authorList>
    </citation>
    <scope>NUCLEOTIDE SEQUENCE [LARGE SCALE GENOMIC DNA]</scope>
    <source>
        <strain evidence="1 2">CBS 114.51</strain>
    </source>
</reference>
<gene>
    <name evidence="1" type="ORF">BO86DRAFT_435756</name>
</gene>
<evidence type="ECO:0000313" key="2">
    <source>
        <dbReference type="Proteomes" id="UP000249497"/>
    </source>
</evidence>
<dbReference type="AlphaFoldDB" id="A0A8T8WW50"/>
<proteinExistence type="predicted"/>
<feature type="non-terminal residue" evidence="1">
    <location>
        <position position="1"/>
    </location>
</feature>
<dbReference type="Proteomes" id="UP000249497">
    <property type="component" value="Unassembled WGS sequence"/>
</dbReference>
<sequence length="458" mass="51179">DIIERDVAIVGGGSAGTYCAISLQDQDRSVIVIEKEPRLGGHVETYVDPATGIAMDYGVALFDNTPAVNDYFARFDIPLVKISAFNISWFSYDFRTGKAVAPSYNPSREEVLAAFVTYFAQHARYPGLERGIFLPSPVSEDLYMPFWRFVEKYEIQAAVLTMFLLDAGVGDLLSNPVVEVFRALPRHMVEGVLTSNVLTPANHTVIELYRRAEAELSLTSSLFLSSEVLYAYREPTNTTEKNKITLLVRTHTPTETQLTLIHAKKLLIAIPPKHSLLDPWLRLTADELSVLIRYINTGMYVGIVNGTRFPPTAGILNLASNHTMYSFPYLPDMYNLIPARVPGLMLAIYGTMQTPDPYPMFEVAVRQHMLEDIRRIQRGNPDRYPGTEEPALVAFAGQAPYILQVSGEDIKDGFYERLYALQGQMNTFWIGAAWAADISGEIWKVARGVVLPKLVGEL</sequence>
<organism evidence="1 2">
    <name type="scientific">Aspergillus japonicus CBS 114.51</name>
    <dbReference type="NCBI Taxonomy" id="1448312"/>
    <lineage>
        <taxon>Eukaryota</taxon>
        <taxon>Fungi</taxon>
        <taxon>Dikarya</taxon>
        <taxon>Ascomycota</taxon>
        <taxon>Pezizomycotina</taxon>
        <taxon>Eurotiomycetes</taxon>
        <taxon>Eurotiomycetidae</taxon>
        <taxon>Eurotiales</taxon>
        <taxon>Aspergillaceae</taxon>
        <taxon>Aspergillus</taxon>
        <taxon>Aspergillus subgen. Circumdati</taxon>
    </lineage>
</organism>